<gene>
    <name evidence="1" type="ORF">FHR34_002479</name>
</gene>
<sequence>MLAALVAGAAVTGLWWKPWQSVQLPQSACWGELGPADYQVLAGPNGKAKATARGSIDGPVSNGLLLSSCRLVWNDKHHSSVLSVSLGSADNSDVADDPRLLGSSLQQVSFGPDVTGWLAPGTGPLALQFACAYQQAPASPGGPVTRTSPYVRIVVSSADLGTASTGRVRSAYAGIGLKMAKAVAQRLPCGNQVRLLDQPPALPPG</sequence>
<organism evidence="1 2">
    <name type="scientific">Kitasatospora kifunensis</name>
    <name type="common">Streptomyces kifunensis</name>
    <dbReference type="NCBI Taxonomy" id="58351"/>
    <lineage>
        <taxon>Bacteria</taxon>
        <taxon>Bacillati</taxon>
        <taxon>Actinomycetota</taxon>
        <taxon>Actinomycetes</taxon>
        <taxon>Kitasatosporales</taxon>
        <taxon>Streptomycetaceae</taxon>
        <taxon>Kitasatospora</taxon>
    </lineage>
</organism>
<dbReference type="AlphaFoldDB" id="A0A7W7R2A1"/>
<keyword evidence="2" id="KW-1185">Reference proteome</keyword>
<proteinExistence type="predicted"/>
<dbReference type="EMBL" id="JACHJV010000001">
    <property type="protein sequence ID" value="MBB4923486.1"/>
    <property type="molecule type" value="Genomic_DNA"/>
</dbReference>
<dbReference type="Proteomes" id="UP000540506">
    <property type="component" value="Unassembled WGS sequence"/>
</dbReference>
<evidence type="ECO:0000313" key="2">
    <source>
        <dbReference type="Proteomes" id="UP000540506"/>
    </source>
</evidence>
<name>A0A7W7R2A1_KITKI</name>
<accession>A0A7W7R2A1</accession>
<comment type="caution">
    <text evidence="1">The sequence shown here is derived from an EMBL/GenBank/DDBJ whole genome shotgun (WGS) entry which is preliminary data.</text>
</comment>
<evidence type="ECO:0000313" key="1">
    <source>
        <dbReference type="EMBL" id="MBB4923486.1"/>
    </source>
</evidence>
<protein>
    <submittedName>
        <fullName evidence="1">Uncharacterized protein</fullName>
    </submittedName>
</protein>
<dbReference type="RefSeq" id="WP_184935499.1">
    <property type="nucleotide sequence ID" value="NZ_JACHJV010000001.1"/>
</dbReference>
<reference evidence="1 2" key="1">
    <citation type="submission" date="2020-08" db="EMBL/GenBank/DDBJ databases">
        <title>Sequencing the genomes of 1000 actinobacteria strains.</title>
        <authorList>
            <person name="Klenk H.-P."/>
        </authorList>
    </citation>
    <scope>NUCLEOTIDE SEQUENCE [LARGE SCALE GENOMIC DNA]</scope>
    <source>
        <strain evidence="1 2">DSM 41654</strain>
    </source>
</reference>